<evidence type="ECO:0000256" key="1">
    <source>
        <dbReference type="SAM" id="MobiDB-lite"/>
    </source>
</evidence>
<evidence type="ECO:0000313" key="4">
    <source>
        <dbReference type="Proteomes" id="UP001605261"/>
    </source>
</evidence>
<protein>
    <recommendedName>
        <fullName evidence="5">DUF4190 domain-containing protein</fullName>
    </recommendedName>
</protein>
<dbReference type="Proteomes" id="UP001605261">
    <property type="component" value="Unassembled WGS sequence"/>
</dbReference>
<dbReference type="EMBL" id="JBHGCJ010000009">
    <property type="protein sequence ID" value="MFG6110131.1"/>
    <property type="molecule type" value="Genomic_DNA"/>
</dbReference>
<comment type="caution">
    <text evidence="3">The sequence shown here is derived from an EMBL/GenBank/DDBJ whole genome shotgun (WGS) entry which is preliminary data.</text>
</comment>
<sequence length="194" mass="19445">MYRLPNQFDASASRQDLAAAGGGSTSTTCSSCIVTLLGTSVLSAVVLGGLQPVAPAAAGSDAHAPVVAVAPPTGTDHDTPQPRSQLDPSSTAHPDLSDSAAHVVPAAGMSRTSRVLLGLFASPLAAAGGGLFMGIANPIFGLFVAVGVYVGIYALIYERSGRSLGRGIGIGIALLLGLFVVGAAEMMLWLSVMK</sequence>
<feature type="transmembrane region" description="Helical" evidence="2">
    <location>
        <begin position="168"/>
        <end position="190"/>
    </location>
</feature>
<proteinExistence type="predicted"/>
<name>A0ABW7CYT6_9GAMM</name>
<keyword evidence="4" id="KW-1185">Reference proteome</keyword>
<accession>A0ABW7CYT6</accession>
<feature type="transmembrane region" description="Helical" evidence="2">
    <location>
        <begin position="115"/>
        <end position="133"/>
    </location>
</feature>
<keyword evidence="2" id="KW-0472">Membrane</keyword>
<dbReference type="RefSeq" id="WP_394163880.1">
    <property type="nucleotide sequence ID" value="NZ_JBHGCJ010000009.1"/>
</dbReference>
<keyword evidence="2" id="KW-1133">Transmembrane helix</keyword>
<organism evidence="3 4">
    <name type="scientific">Stenotrophomonas nematodicola</name>
    <dbReference type="NCBI Taxonomy" id="2656746"/>
    <lineage>
        <taxon>Bacteria</taxon>
        <taxon>Pseudomonadati</taxon>
        <taxon>Pseudomonadota</taxon>
        <taxon>Gammaproteobacteria</taxon>
        <taxon>Lysobacterales</taxon>
        <taxon>Lysobacteraceae</taxon>
        <taxon>Stenotrophomonas</taxon>
    </lineage>
</organism>
<feature type="compositionally biased region" description="Polar residues" evidence="1">
    <location>
        <begin position="81"/>
        <end position="92"/>
    </location>
</feature>
<gene>
    <name evidence="3" type="ORF">ACEU0G_004159</name>
</gene>
<keyword evidence="2" id="KW-0812">Transmembrane</keyword>
<evidence type="ECO:0000313" key="3">
    <source>
        <dbReference type="EMBL" id="MFG6110131.1"/>
    </source>
</evidence>
<evidence type="ECO:0008006" key="5">
    <source>
        <dbReference type="Google" id="ProtNLM"/>
    </source>
</evidence>
<evidence type="ECO:0000256" key="2">
    <source>
        <dbReference type="SAM" id="Phobius"/>
    </source>
</evidence>
<feature type="region of interest" description="Disordered" evidence="1">
    <location>
        <begin position="67"/>
        <end position="97"/>
    </location>
</feature>
<reference evidence="3 4" key="1">
    <citation type="submission" date="2024-09" db="EMBL/GenBank/DDBJ databases">
        <authorList>
            <consortium name="All-Russian atlas of soil microorganisms"/>
            <consortium name="as a basis for the search for new antimicrobial producers and enzymes with unique properties"/>
            <person name="Sokolova E.A."/>
            <person name="Voronina E.N."/>
        </authorList>
    </citation>
    <scope>NUCLEOTIDE SEQUENCE [LARGE SCALE GENOMIC DNA]</scope>
    <source>
        <strain evidence="3 4">AF-22b-331.1</strain>
    </source>
</reference>
<feature type="transmembrane region" description="Helical" evidence="2">
    <location>
        <begin position="139"/>
        <end position="156"/>
    </location>
</feature>